<dbReference type="Gene3D" id="3.90.640.10">
    <property type="entry name" value="Actin, Chain A, domain 4"/>
    <property type="match status" value="1"/>
</dbReference>
<organism evidence="6 7">
    <name type="scientific">Stentor coeruleus</name>
    <dbReference type="NCBI Taxonomy" id="5963"/>
    <lineage>
        <taxon>Eukaryota</taxon>
        <taxon>Sar</taxon>
        <taxon>Alveolata</taxon>
        <taxon>Ciliophora</taxon>
        <taxon>Postciliodesmatophora</taxon>
        <taxon>Heterotrichea</taxon>
        <taxon>Heterotrichida</taxon>
        <taxon>Stentoridae</taxon>
        <taxon>Stentor</taxon>
    </lineage>
</organism>
<proteinExistence type="inferred from homology"/>
<sequence>MDHDTTEAIVVDIGSHLIRAGLSGHDSPKIIEETVVGRPKLAGAVTLDHKDLYIGREAMEKRDILTLSHPMKYSTVQNWEEIDKIYHHIFFNQLIADPNQSRILIMEPPLNKRQYREKITEVMFETFSCGGFYLANSSVMSLFATGRTTGIVIESGLNETCIVPTYEGYALPQATLKLPIGGEEITNFLITNLKASGIDLPHSKEFEVAQDIKEKYCYLSTDYQQELNSLGISSGISRECELPDGNKIILSVERFKSPEILFQPLLYGVDQAGIHELAYNSAVKCDADIRRQLCGNIILSGGNTMFPKIKEKLNRDIKSLAPSNIDIVVKAPPERKHLAWIGGAILSSLDKFKMWINRGEYDEFGAAVVHRKCF</sequence>
<dbReference type="PRINTS" id="PR00190">
    <property type="entry name" value="ACTIN"/>
</dbReference>
<name>A0A1R2BAY1_9CILI</name>
<dbReference type="PANTHER" id="PTHR11937">
    <property type="entry name" value="ACTIN"/>
    <property type="match status" value="1"/>
</dbReference>
<evidence type="ECO:0000256" key="3">
    <source>
        <dbReference type="ARBA" id="ARBA00023212"/>
    </source>
</evidence>
<dbReference type="SMART" id="SM00268">
    <property type="entry name" value="ACTIN"/>
    <property type="match status" value="1"/>
</dbReference>
<comment type="catalytic activity">
    <reaction evidence="4">
        <text>ATP + H2O = ADP + phosphate + H(+)</text>
        <dbReference type="Rhea" id="RHEA:13065"/>
        <dbReference type="ChEBI" id="CHEBI:15377"/>
        <dbReference type="ChEBI" id="CHEBI:15378"/>
        <dbReference type="ChEBI" id="CHEBI:30616"/>
        <dbReference type="ChEBI" id="CHEBI:43474"/>
        <dbReference type="ChEBI" id="CHEBI:456216"/>
    </reaction>
</comment>
<dbReference type="Gene3D" id="3.30.420.40">
    <property type="match status" value="2"/>
</dbReference>
<dbReference type="InterPro" id="IPR043129">
    <property type="entry name" value="ATPase_NBD"/>
</dbReference>
<comment type="similarity">
    <text evidence="5">Belongs to the actin family.</text>
</comment>
<dbReference type="Proteomes" id="UP000187209">
    <property type="component" value="Unassembled WGS sequence"/>
</dbReference>
<evidence type="ECO:0000313" key="6">
    <source>
        <dbReference type="EMBL" id="OMJ73835.1"/>
    </source>
</evidence>
<gene>
    <name evidence="6" type="ORF">SteCoe_27385</name>
</gene>
<dbReference type="AlphaFoldDB" id="A0A1R2BAY1"/>
<accession>A0A1R2BAY1</accession>
<dbReference type="FunFam" id="3.30.420.40:FF:000050">
    <property type="entry name" value="Actin, alpha skeletal muscle"/>
    <property type="match status" value="1"/>
</dbReference>
<evidence type="ECO:0000256" key="2">
    <source>
        <dbReference type="ARBA" id="ARBA00020098"/>
    </source>
</evidence>
<evidence type="ECO:0000256" key="5">
    <source>
        <dbReference type="RuleBase" id="RU000487"/>
    </source>
</evidence>
<comment type="subcellular location">
    <subcellularLocation>
        <location evidence="1">Cytoplasm</location>
        <location evidence="1">Cytoskeleton</location>
    </subcellularLocation>
</comment>
<reference evidence="6 7" key="1">
    <citation type="submission" date="2016-11" db="EMBL/GenBank/DDBJ databases">
        <title>The macronuclear genome of Stentor coeruleus: a giant cell with tiny introns.</title>
        <authorList>
            <person name="Slabodnick M."/>
            <person name="Ruby J.G."/>
            <person name="Reiff S.B."/>
            <person name="Swart E.C."/>
            <person name="Gosai S."/>
            <person name="Prabakaran S."/>
            <person name="Witkowska E."/>
            <person name="Larue G.E."/>
            <person name="Fisher S."/>
            <person name="Freeman R.M."/>
            <person name="Gunawardena J."/>
            <person name="Chu W."/>
            <person name="Stover N.A."/>
            <person name="Gregory B.D."/>
            <person name="Nowacki M."/>
            <person name="Derisi J."/>
            <person name="Roy S.W."/>
            <person name="Marshall W.F."/>
            <person name="Sood P."/>
        </authorList>
    </citation>
    <scope>NUCLEOTIDE SEQUENCE [LARGE SCALE GENOMIC DNA]</scope>
    <source>
        <strain evidence="6">WM001</strain>
    </source>
</reference>
<evidence type="ECO:0000256" key="1">
    <source>
        <dbReference type="ARBA" id="ARBA00004245"/>
    </source>
</evidence>
<dbReference type="InterPro" id="IPR004000">
    <property type="entry name" value="Actin"/>
</dbReference>
<dbReference type="OrthoDB" id="10313851at2759"/>
<keyword evidence="7" id="KW-1185">Reference proteome</keyword>
<dbReference type="EMBL" id="MPUH01000792">
    <property type="protein sequence ID" value="OMJ73835.1"/>
    <property type="molecule type" value="Genomic_DNA"/>
</dbReference>
<comment type="caution">
    <text evidence="6">The sequence shown here is derived from an EMBL/GenBank/DDBJ whole genome shotgun (WGS) entry which is preliminary data.</text>
</comment>
<dbReference type="SUPFAM" id="SSF53067">
    <property type="entry name" value="Actin-like ATPase domain"/>
    <property type="match status" value="2"/>
</dbReference>
<dbReference type="GO" id="GO:0005856">
    <property type="term" value="C:cytoskeleton"/>
    <property type="evidence" value="ECO:0007669"/>
    <property type="project" value="UniProtKB-SubCell"/>
</dbReference>
<dbReference type="Pfam" id="PF00022">
    <property type="entry name" value="Actin"/>
    <property type="match status" value="1"/>
</dbReference>
<protein>
    <recommendedName>
        <fullName evidence="2">Actin, cytoplasmic</fullName>
    </recommendedName>
</protein>
<keyword evidence="3" id="KW-0963">Cytoplasm</keyword>
<evidence type="ECO:0000256" key="4">
    <source>
        <dbReference type="ARBA" id="ARBA00049360"/>
    </source>
</evidence>
<keyword evidence="3" id="KW-0206">Cytoskeleton</keyword>
<evidence type="ECO:0000313" key="7">
    <source>
        <dbReference type="Proteomes" id="UP000187209"/>
    </source>
</evidence>